<proteinExistence type="predicted"/>
<accession>A0AAV3P225</accession>
<evidence type="ECO:0008006" key="4">
    <source>
        <dbReference type="Google" id="ProtNLM"/>
    </source>
</evidence>
<dbReference type="Proteomes" id="UP001454036">
    <property type="component" value="Unassembled WGS sequence"/>
</dbReference>
<feature type="compositionally biased region" description="Basic residues" evidence="1">
    <location>
        <begin position="38"/>
        <end position="47"/>
    </location>
</feature>
<name>A0AAV3P225_LITER</name>
<protein>
    <recommendedName>
        <fullName evidence="4">No apical meristem-associated C-terminal domain-containing protein</fullName>
    </recommendedName>
</protein>
<reference evidence="2 3" key="1">
    <citation type="submission" date="2024-01" db="EMBL/GenBank/DDBJ databases">
        <title>The complete chloroplast genome sequence of Lithospermum erythrorhizon: insights into the phylogenetic relationship among Boraginaceae species and the maternal lineages of purple gromwells.</title>
        <authorList>
            <person name="Okada T."/>
            <person name="Watanabe K."/>
        </authorList>
    </citation>
    <scope>NUCLEOTIDE SEQUENCE [LARGE SCALE GENOMIC DNA]</scope>
</reference>
<organism evidence="2 3">
    <name type="scientific">Lithospermum erythrorhizon</name>
    <name type="common">Purple gromwell</name>
    <name type="synonym">Lithospermum officinale var. erythrorhizon</name>
    <dbReference type="NCBI Taxonomy" id="34254"/>
    <lineage>
        <taxon>Eukaryota</taxon>
        <taxon>Viridiplantae</taxon>
        <taxon>Streptophyta</taxon>
        <taxon>Embryophyta</taxon>
        <taxon>Tracheophyta</taxon>
        <taxon>Spermatophyta</taxon>
        <taxon>Magnoliopsida</taxon>
        <taxon>eudicotyledons</taxon>
        <taxon>Gunneridae</taxon>
        <taxon>Pentapetalae</taxon>
        <taxon>asterids</taxon>
        <taxon>lamiids</taxon>
        <taxon>Boraginales</taxon>
        <taxon>Boraginaceae</taxon>
        <taxon>Boraginoideae</taxon>
        <taxon>Lithospermeae</taxon>
        <taxon>Lithospermum</taxon>
    </lineage>
</organism>
<dbReference type="EMBL" id="BAABME010000776">
    <property type="protein sequence ID" value="GAA0145411.1"/>
    <property type="molecule type" value="Genomic_DNA"/>
</dbReference>
<sequence length="125" mass="14430">MIGPSASASSGSKRKSGDGDNISSSTLIRPEGRDETKKKAKRPSSKRRSNDIIEEEYSKMTVEQEELKEMQGQQLQAMQQVASAQQEAVRAKKMEMWYTLNQRKEELDEFEQEMWLNLRIELFGR</sequence>
<evidence type="ECO:0000256" key="1">
    <source>
        <dbReference type="SAM" id="MobiDB-lite"/>
    </source>
</evidence>
<dbReference type="AlphaFoldDB" id="A0AAV3P225"/>
<evidence type="ECO:0000313" key="3">
    <source>
        <dbReference type="Proteomes" id="UP001454036"/>
    </source>
</evidence>
<gene>
    <name evidence="2" type="ORF">LIER_05610</name>
</gene>
<feature type="compositionally biased region" description="Low complexity" evidence="1">
    <location>
        <begin position="1"/>
        <end position="11"/>
    </location>
</feature>
<keyword evidence="3" id="KW-1185">Reference proteome</keyword>
<comment type="caution">
    <text evidence="2">The sequence shown here is derived from an EMBL/GenBank/DDBJ whole genome shotgun (WGS) entry which is preliminary data.</text>
</comment>
<evidence type="ECO:0000313" key="2">
    <source>
        <dbReference type="EMBL" id="GAA0145411.1"/>
    </source>
</evidence>
<feature type="region of interest" description="Disordered" evidence="1">
    <location>
        <begin position="1"/>
        <end position="57"/>
    </location>
</feature>